<keyword evidence="2" id="KW-1185">Reference proteome</keyword>
<gene>
    <name evidence="1" type="ORF">AWU65_18855</name>
</gene>
<proteinExistence type="predicted"/>
<accession>A0A163L5D2</accession>
<dbReference type="RefSeq" id="WP_063479024.1">
    <property type="nucleotide sequence ID" value="NZ_CP147845.1"/>
</dbReference>
<evidence type="ECO:0000313" key="2">
    <source>
        <dbReference type="Proteomes" id="UP000076796"/>
    </source>
</evidence>
<dbReference type="AlphaFoldDB" id="A0A163L5D2"/>
<protein>
    <submittedName>
        <fullName evidence="1">Uncharacterized protein</fullName>
    </submittedName>
</protein>
<dbReference type="Proteomes" id="UP000076796">
    <property type="component" value="Unassembled WGS sequence"/>
</dbReference>
<dbReference type="OrthoDB" id="2664142at2"/>
<dbReference type="STRING" id="59843.A3958_18250"/>
<reference evidence="1" key="1">
    <citation type="journal article" date="2016" name="Genome Announc.">
        <title>Draft genomes of two strains of Paenibacillus glucanolyticus with capability to degrade lignocellulose.</title>
        <authorList>
            <person name="Mathews S.L."/>
            <person name="Pawlak J."/>
            <person name="Grunden A.M."/>
        </authorList>
    </citation>
    <scope>NUCLEOTIDE SEQUENCE [LARGE SCALE GENOMIC DNA]</scope>
    <source>
        <strain evidence="1">SLM1</strain>
    </source>
</reference>
<dbReference type="GeneID" id="97556688"/>
<comment type="caution">
    <text evidence="1">The sequence shown here is derived from an EMBL/GenBank/DDBJ whole genome shotgun (WGS) entry which is preliminary data.</text>
</comment>
<dbReference type="PROSITE" id="PS51257">
    <property type="entry name" value="PROKAR_LIPOPROTEIN"/>
    <property type="match status" value="1"/>
</dbReference>
<sequence>MRMRKLWTLIGMILLISCLTGCAWQEQLSAEESFNRALSGLSGIDNFSFKGEAAIRSEENGPFQQSMAFEGHLQHHKDLTLSSKGEAAKLLQEKGPADSIYKADGLKVTLKRKQGRWSTLSSQGADEMWMTRLNPLELLEYLGNSEKTVTQELGAARGTKVLRIELSPEAAAEMAYGSLDEQMKVLAERIERKGDPLYSDNPKVRKQLKTVWERDYKEMRNRLQKADALSVNHLTINKKNHLPAKLTMERKLSFIDSHGKTRTETLLSEVTFTGY</sequence>
<organism evidence="1 2">
    <name type="scientific">Paenibacillus glucanolyticus</name>
    <dbReference type="NCBI Taxonomy" id="59843"/>
    <lineage>
        <taxon>Bacteria</taxon>
        <taxon>Bacillati</taxon>
        <taxon>Bacillota</taxon>
        <taxon>Bacilli</taxon>
        <taxon>Bacillales</taxon>
        <taxon>Paenibacillaceae</taxon>
        <taxon>Paenibacillus</taxon>
    </lineage>
</organism>
<dbReference type="EMBL" id="LWMH01000001">
    <property type="protein sequence ID" value="KZS47828.1"/>
    <property type="molecule type" value="Genomic_DNA"/>
</dbReference>
<name>A0A163L5D2_9BACL</name>
<evidence type="ECO:0000313" key="1">
    <source>
        <dbReference type="EMBL" id="KZS47828.1"/>
    </source>
</evidence>